<keyword evidence="3" id="KW-1185">Reference proteome</keyword>
<proteinExistence type="predicted"/>
<dbReference type="AlphaFoldDB" id="A0A6A0ABN5"/>
<evidence type="ECO:0000313" key="2">
    <source>
        <dbReference type="EMBL" id="GFH29464.1"/>
    </source>
</evidence>
<feature type="transmembrane region" description="Helical" evidence="1">
    <location>
        <begin position="195"/>
        <end position="216"/>
    </location>
</feature>
<keyword evidence="1" id="KW-0472">Membrane</keyword>
<accession>A0A6A0ABN5</accession>
<reference evidence="2 3" key="1">
    <citation type="submission" date="2020-02" db="EMBL/GenBank/DDBJ databases">
        <title>Draft genome sequence of Haematococcus lacustris strain NIES-144.</title>
        <authorList>
            <person name="Morimoto D."/>
            <person name="Nakagawa S."/>
            <person name="Yoshida T."/>
            <person name="Sawayama S."/>
        </authorList>
    </citation>
    <scope>NUCLEOTIDE SEQUENCE [LARGE SCALE GENOMIC DNA]</scope>
    <source>
        <strain evidence="2 3">NIES-144</strain>
    </source>
</reference>
<dbReference type="PANTHER" id="PTHR31600">
    <property type="entry name" value="TINY MACROCYSTS PROTEIN B-RELATED"/>
    <property type="match status" value="1"/>
</dbReference>
<dbReference type="Proteomes" id="UP000485058">
    <property type="component" value="Unassembled WGS sequence"/>
</dbReference>
<keyword evidence="1" id="KW-0812">Transmembrane</keyword>
<dbReference type="PANTHER" id="PTHR31600:SF2">
    <property type="entry name" value="GAMETE ENRICHED GENE 10 PROTEIN-RELATED"/>
    <property type="match status" value="1"/>
</dbReference>
<keyword evidence="1" id="KW-1133">Transmembrane helix</keyword>
<dbReference type="InterPro" id="IPR052994">
    <property type="entry name" value="Tiny_macrocysts_regulators"/>
</dbReference>
<gene>
    <name evidence="2" type="ORF">HaLaN_28123</name>
</gene>
<organism evidence="2 3">
    <name type="scientific">Haematococcus lacustris</name>
    <name type="common">Green alga</name>
    <name type="synonym">Haematococcus pluvialis</name>
    <dbReference type="NCBI Taxonomy" id="44745"/>
    <lineage>
        <taxon>Eukaryota</taxon>
        <taxon>Viridiplantae</taxon>
        <taxon>Chlorophyta</taxon>
        <taxon>core chlorophytes</taxon>
        <taxon>Chlorophyceae</taxon>
        <taxon>CS clade</taxon>
        <taxon>Chlamydomonadales</taxon>
        <taxon>Haematococcaceae</taxon>
        <taxon>Haematococcus</taxon>
    </lineage>
</organism>
<sequence>MAKTLTGPQAMGSVFKLKAVAWGMVAMLLVVDLAMFVMFLTLAKKQAAQVTDLQNSGLAIHRVLQLAIAVSGIYRGFKEQRRLTANYGIRDIWEQPLLNLSYFFDMGSYINGDLKAVGLWDAGNTYILQARDIMQNSMALYGANTSAGRAFTRDPNVMAVLYDGPHQMVPAYIKTLDGLMLQAIADSKKVNDVQLIILAVEGVVISCTAILVMWILSSKVVFRRYTIYSVFMLVPHGLIRSLATKSIELEEGAQEEDAEVGCVGVGVIGND</sequence>
<evidence type="ECO:0000256" key="1">
    <source>
        <dbReference type="SAM" id="Phobius"/>
    </source>
</evidence>
<comment type="caution">
    <text evidence="2">The sequence shown here is derived from an EMBL/GenBank/DDBJ whole genome shotgun (WGS) entry which is preliminary data.</text>
</comment>
<dbReference type="EMBL" id="BLLF01004359">
    <property type="protein sequence ID" value="GFH29464.1"/>
    <property type="molecule type" value="Genomic_DNA"/>
</dbReference>
<evidence type="ECO:0000313" key="3">
    <source>
        <dbReference type="Proteomes" id="UP000485058"/>
    </source>
</evidence>
<protein>
    <submittedName>
        <fullName evidence="2">Tiny macrocysts protein B</fullName>
    </submittedName>
</protein>
<feature type="transmembrane region" description="Helical" evidence="1">
    <location>
        <begin position="20"/>
        <end position="43"/>
    </location>
</feature>
<name>A0A6A0ABN5_HAELA</name>